<keyword evidence="2" id="KW-0175">Coiled coil</keyword>
<dbReference type="EMBL" id="QKWP01000053">
    <property type="protein sequence ID" value="RIB28848.1"/>
    <property type="molecule type" value="Genomic_DNA"/>
</dbReference>
<dbReference type="Gene3D" id="2.40.70.10">
    <property type="entry name" value="Acid Proteases"/>
    <property type="match status" value="1"/>
</dbReference>
<feature type="compositionally biased region" description="Basic residues" evidence="3">
    <location>
        <begin position="621"/>
        <end position="642"/>
    </location>
</feature>
<feature type="domain" description="CCHC-type" evidence="4">
    <location>
        <begin position="606"/>
        <end position="622"/>
    </location>
</feature>
<feature type="coiled-coil region" evidence="2">
    <location>
        <begin position="76"/>
        <end position="131"/>
    </location>
</feature>
<evidence type="ECO:0000256" key="1">
    <source>
        <dbReference type="PROSITE-ProRule" id="PRU00047"/>
    </source>
</evidence>
<evidence type="ECO:0000313" key="5">
    <source>
        <dbReference type="EMBL" id="RIB28848.1"/>
    </source>
</evidence>
<dbReference type="GO" id="GO:0008270">
    <property type="term" value="F:zinc ion binding"/>
    <property type="evidence" value="ECO:0007669"/>
    <property type="project" value="UniProtKB-KW"/>
</dbReference>
<accession>A0A397W3P5</accession>
<protein>
    <recommendedName>
        <fullName evidence="4">CCHC-type domain-containing protein</fullName>
    </recommendedName>
</protein>
<dbReference type="InterPro" id="IPR001878">
    <property type="entry name" value="Znf_CCHC"/>
</dbReference>
<dbReference type="InterPro" id="IPR021109">
    <property type="entry name" value="Peptidase_aspartic_dom_sf"/>
</dbReference>
<evidence type="ECO:0000313" key="6">
    <source>
        <dbReference type="Proteomes" id="UP000266673"/>
    </source>
</evidence>
<keyword evidence="1" id="KW-0862">Zinc</keyword>
<organism evidence="5 6">
    <name type="scientific">Gigaspora rosea</name>
    <dbReference type="NCBI Taxonomy" id="44941"/>
    <lineage>
        <taxon>Eukaryota</taxon>
        <taxon>Fungi</taxon>
        <taxon>Fungi incertae sedis</taxon>
        <taxon>Mucoromycota</taxon>
        <taxon>Glomeromycotina</taxon>
        <taxon>Glomeromycetes</taxon>
        <taxon>Diversisporales</taxon>
        <taxon>Gigasporaceae</taxon>
        <taxon>Gigaspora</taxon>
    </lineage>
</organism>
<keyword evidence="1" id="KW-0863">Zinc-finger</keyword>
<comment type="caution">
    <text evidence="5">The sequence shown here is derived from an EMBL/GenBank/DDBJ whole genome shotgun (WGS) entry which is preliminary data.</text>
</comment>
<evidence type="ECO:0000256" key="2">
    <source>
        <dbReference type="SAM" id="Coils"/>
    </source>
</evidence>
<sequence length="918" mass="101964">MPSNMVVSPPSKTIKKFEASLQIIKNRVCKLQQDLVSKKDYINYLEKEISIRNAELDPLRLEISNLIKVRKSNTRAINAENRVVDLQTQLADSQIQLADSQTRLADLQTQLATLQNDYNLLHQAYEAHRKKHNIFKSRELDGRITIQNNLLLANVQLDNKWDKWKNRARNFEQLINNLQAQNLLLQNNPPINPPQIQISNMIGNGPPLFTRKASEDPSDWVLEFKRFVIASRINVIAGAGGVAGRAEAYNLAISCIVGEAKTWYENEIKGRNWQCDNILDSTGVNTLNAIRALNNGGLTALVVRNNAGGDNTITGANIIPVGTWDEDWSIAGGHPAPIGTLSLANYVNAGAGNSIVAPEMTLGQFLYCLEFLYPTVEAQKNLLFFGQIAQGGMSILEYNARISKLGKLAGLPESKMREQYIQELNPMNQYNVRMMAKYYDTRDNITKALVEAEKFLLLQGNFPFSPSGGQVPTPYEKSSNTGLSETEVRNLIKSMIPSTQFTASKPQENQITLSQNNFKKIIAGLKGTIAKGQQTLKKPPGPGKQKANDLAVNHFLDSLTDDTGLPEEDYDHDPIENLRLQLEQLDINQAKIARVILAVLKSSQYKCSKCNKTGHNSRNCSKNKKKSKSRRSNKNRSKKKGKINLATVDLDSESGASSSDHDSNSGSDSEPGSNSSDNESESGGSSSEVESMNVNISKLAPEIPDSDGEDEMLDDPMEIDFIHWKEPTTSLATIPCKIKHLKILALVLDSGAEPPIMSEDIVKRVNWPIDKSKKYDLSSVATVPTESIGIAHNFSITFPLGFTIRKDFVVVRVPKPTLIFPNPLFKKYKCAIDWGKDELKIPFNGKDYIIPVTMHKVKNKLEVNCATTSQDDKPLVSDQILQKVDSNKSDNKPLEELHAPVSFCPDSDNSTLKKTHDL</sequence>
<evidence type="ECO:0000259" key="4">
    <source>
        <dbReference type="PROSITE" id="PS50158"/>
    </source>
</evidence>
<feature type="region of interest" description="Disordered" evidence="3">
    <location>
        <begin position="611"/>
        <end position="691"/>
    </location>
</feature>
<reference evidence="5 6" key="1">
    <citation type="submission" date="2018-06" db="EMBL/GenBank/DDBJ databases">
        <title>Comparative genomics reveals the genomic features of Rhizophagus irregularis, R. cerebriforme, R. diaphanum and Gigaspora rosea, and their symbiotic lifestyle signature.</title>
        <authorList>
            <person name="Morin E."/>
            <person name="San Clemente H."/>
            <person name="Chen E.C.H."/>
            <person name="De La Providencia I."/>
            <person name="Hainaut M."/>
            <person name="Kuo A."/>
            <person name="Kohler A."/>
            <person name="Murat C."/>
            <person name="Tang N."/>
            <person name="Roy S."/>
            <person name="Loubradou J."/>
            <person name="Henrissat B."/>
            <person name="Grigoriev I.V."/>
            <person name="Corradi N."/>
            <person name="Roux C."/>
            <person name="Martin F.M."/>
        </authorList>
    </citation>
    <scope>NUCLEOTIDE SEQUENCE [LARGE SCALE GENOMIC DNA]</scope>
    <source>
        <strain evidence="5 6">DAOM 194757</strain>
    </source>
</reference>
<feature type="compositionally biased region" description="Low complexity" evidence="3">
    <location>
        <begin position="653"/>
        <end position="691"/>
    </location>
</feature>
<evidence type="ECO:0000256" key="3">
    <source>
        <dbReference type="SAM" id="MobiDB-lite"/>
    </source>
</evidence>
<dbReference type="PROSITE" id="PS50158">
    <property type="entry name" value="ZF_CCHC"/>
    <property type="match status" value="1"/>
</dbReference>
<dbReference type="Proteomes" id="UP000266673">
    <property type="component" value="Unassembled WGS sequence"/>
</dbReference>
<dbReference type="GO" id="GO:0003676">
    <property type="term" value="F:nucleic acid binding"/>
    <property type="evidence" value="ECO:0007669"/>
    <property type="project" value="InterPro"/>
</dbReference>
<keyword evidence="6" id="KW-1185">Reference proteome</keyword>
<gene>
    <name evidence="5" type="ORF">C2G38_2156803</name>
</gene>
<dbReference type="AlphaFoldDB" id="A0A397W3P5"/>
<keyword evidence="1" id="KW-0479">Metal-binding</keyword>
<dbReference type="CDD" id="cd00303">
    <property type="entry name" value="retropepsin_like"/>
    <property type="match status" value="1"/>
</dbReference>
<feature type="coiled-coil region" evidence="2">
    <location>
        <begin position="161"/>
        <end position="188"/>
    </location>
</feature>
<dbReference type="OrthoDB" id="2427969at2759"/>
<proteinExistence type="predicted"/>
<name>A0A397W3P5_9GLOM</name>